<dbReference type="InterPro" id="IPR046537">
    <property type="entry name" value="DUF6602"/>
</dbReference>
<sequence>MSIISEKFNSKIKTLKSDFEVNKDVMHQGIKGGLNESELSSLIREVIPQRYRITKGIIENAKGEQSNEVDIFIYDDEILPVYIKSDLAFVPVEAVKYVFEVKSKLNATELKTTISKFENFKLIGGRSPTVLFSFSSDIHGSELSRYKKKDINFFTNPAITVLCASNKSYYYKETEEHYLKDHCSVKEFIKILNEAVGFNVEDPVNLLSELMKDNQALNKINRSQFALLISASIQVKNLTRNFDDHKLTVNGIEYSDIKFKIHKWIGIESHDNNVELSFLSGISNTLSKGNFGNYLLNRKGLEAKVFSICYEDTWGNLSCQDFAEEGLKYDPDVVSFSFETSSDANKIIFEIKR</sequence>
<feature type="domain" description="DUF6602" evidence="1">
    <location>
        <begin position="21"/>
        <end position="121"/>
    </location>
</feature>
<proteinExistence type="predicted"/>
<organism evidence="2 3">
    <name type="scientific">Giesbergeria anulus</name>
    <dbReference type="NCBI Taxonomy" id="180197"/>
    <lineage>
        <taxon>Bacteria</taxon>
        <taxon>Pseudomonadati</taxon>
        <taxon>Pseudomonadota</taxon>
        <taxon>Betaproteobacteria</taxon>
        <taxon>Burkholderiales</taxon>
        <taxon>Comamonadaceae</taxon>
        <taxon>Giesbergeria</taxon>
    </lineage>
</organism>
<dbReference type="Proteomes" id="UP000199766">
    <property type="component" value="Unassembled WGS sequence"/>
</dbReference>
<dbReference type="CDD" id="cd21173">
    <property type="entry name" value="NucC-like"/>
    <property type="match status" value="1"/>
</dbReference>
<name>A0A1H9MGQ0_9BURK</name>
<reference evidence="2 3" key="1">
    <citation type="submission" date="2016-10" db="EMBL/GenBank/DDBJ databases">
        <authorList>
            <person name="de Groot N.N."/>
        </authorList>
    </citation>
    <scope>NUCLEOTIDE SEQUENCE [LARGE SCALE GENOMIC DNA]</scope>
    <source>
        <strain evidence="2 3">ATCC 35958</strain>
    </source>
</reference>
<accession>A0A1H9MGQ0</accession>
<evidence type="ECO:0000313" key="2">
    <source>
        <dbReference type="EMBL" id="SER22689.1"/>
    </source>
</evidence>
<evidence type="ECO:0000313" key="3">
    <source>
        <dbReference type="Proteomes" id="UP000199766"/>
    </source>
</evidence>
<keyword evidence="3" id="KW-1185">Reference proteome</keyword>
<dbReference type="AlphaFoldDB" id="A0A1H9MGQ0"/>
<gene>
    <name evidence="2" type="ORF">SAMN02982919_01999</name>
</gene>
<dbReference type="OrthoDB" id="9110804at2"/>
<evidence type="ECO:0000259" key="1">
    <source>
        <dbReference type="Pfam" id="PF20247"/>
    </source>
</evidence>
<dbReference type="RefSeq" id="WP_091456752.1">
    <property type="nucleotide sequence ID" value="NZ_FOGD01000005.1"/>
</dbReference>
<dbReference type="EMBL" id="FOGD01000005">
    <property type="protein sequence ID" value="SER22689.1"/>
    <property type="molecule type" value="Genomic_DNA"/>
</dbReference>
<protein>
    <recommendedName>
        <fullName evidence="1">DUF6602 domain-containing protein</fullName>
    </recommendedName>
</protein>
<dbReference type="STRING" id="180197.SAMN02982919_01999"/>
<dbReference type="Pfam" id="PF20247">
    <property type="entry name" value="DUF6602"/>
    <property type="match status" value="1"/>
</dbReference>